<sequence>MRTVSVFKNGNNRAIRLPRDMDFAGVNELEIAREGDTIILRPVKPSWGSFLLEDKADADFMTEREDIINDEGRVKP</sequence>
<comment type="similarity">
    <text evidence="1">Belongs to the VapB family.</text>
</comment>
<evidence type="ECO:0000313" key="4">
    <source>
        <dbReference type="EMBL" id="VEA68710.1"/>
    </source>
</evidence>
<evidence type="ECO:0000256" key="1">
    <source>
        <dbReference type="ARBA" id="ARBA00007924"/>
    </source>
</evidence>
<dbReference type="InterPro" id="IPR037914">
    <property type="entry name" value="SpoVT-AbrB_sf"/>
</dbReference>
<dbReference type="KEGG" id="srz:AXX16_2049"/>
<dbReference type="GO" id="GO:0003677">
    <property type="term" value="F:DNA binding"/>
    <property type="evidence" value="ECO:0007669"/>
    <property type="project" value="UniProtKB-UniRule"/>
</dbReference>
<dbReference type="InterPro" id="IPR051734">
    <property type="entry name" value="VapB_TA_antitoxins"/>
</dbReference>
<dbReference type="Gene3D" id="2.10.260.10">
    <property type="match status" value="1"/>
</dbReference>
<dbReference type="STRING" id="61652.AXX16_2049"/>
<dbReference type="Pfam" id="PF04014">
    <property type="entry name" value="MazE_antitoxin"/>
    <property type="match status" value="1"/>
</dbReference>
<feature type="domain" description="SpoVT-AbrB" evidence="3">
    <location>
        <begin position="4"/>
        <end position="45"/>
    </location>
</feature>
<dbReference type="SMART" id="SM00966">
    <property type="entry name" value="SpoVT_AbrB"/>
    <property type="match status" value="1"/>
</dbReference>
<dbReference type="PROSITE" id="PS51740">
    <property type="entry name" value="SPOVT_ABRB"/>
    <property type="match status" value="1"/>
</dbReference>
<dbReference type="SUPFAM" id="SSF89447">
    <property type="entry name" value="AbrB/MazE/MraZ-like"/>
    <property type="match status" value="1"/>
</dbReference>
<evidence type="ECO:0000256" key="2">
    <source>
        <dbReference type="PROSITE-ProRule" id="PRU01076"/>
    </source>
</evidence>
<dbReference type="Proteomes" id="UP000271603">
    <property type="component" value="Chromosome"/>
</dbReference>
<dbReference type="PANTHER" id="PTHR37550">
    <property type="entry name" value="ANTITOXIN VAPB1"/>
    <property type="match status" value="1"/>
</dbReference>
<accession>A0A126VIW5</accession>
<dbReference type="AlphaFoldDB" id="A0A126VIW5"/>
<dbReference type="PANTHER" id="PTHR37550:SF3">
    <property type="entry name" value="ANTITOXIN VAPB1"/>
    <property type="match status" value="1"/>
</dbReference>
<dbReference type="EMBL" id="LR134155">
    <property type="protein sequence ID" value="VEA68710.1"/>
    <property type="molecule type" value="Genomic_DNA"/>
</dbReference>
<reference evidence="4 5" key="1">
    <citation type="submission" date="2018-12" db="EMBL/GenBank/DDBJ databases">
        <authorList>
            <consortium name="Pathogen Informatics"/>
        </authorList>
    </citation>
    <scope>NUCLEOTIDE SEQUENCE [LARGE SCALE GENOMIC DNA]</scope>
    <source>
        <strain evidence="4 5">NCTC9419</strain>
    </source>
</reference>
<dbReference type="InterPro" id="IPR047976">
    <property type="entry name" value="Anti_VapB2-like"/>
</dbReference>
<protein>
    <submittedName>
        <fullName evidence="4">Antitoxin VapB</fullName>
    </submittedName>
</protein>
<name>A0A126VIW5_SERRU</name>
<evidence type="ECO:0000313" key="5">
    <source>
        <dbReference type="Proteomes" id="UP000271603"/>
    </source>
</evidence>
<dbReference type="InterPro" id="IPR007159">
    <property type="entry name" value="SpoVT-AbrB_dom"/>
</dbReference>
<dbReference type="RefSeq" id="WP_061322715.1">
    <property type="nucleotide sequence ID" value="NZ_CBIFXG010000003.1"/>
</dbReference>
<dbReference type="NCBIfam" id="NF040493">
    <property type="entry name" value="TA_anti_VapB"/>
    <property type="match status" value="1"/>
</dbReference>
<gene>
    <name evidence="4" type="primary">vapB_2</name>
    <name evidence="4" type="ORF">NCTC9419_00573</name>
</gene>
<keyword evidence="2" id="KW-0238">DNA-binding</keyword>
<organism evidence="4 5">
    <name type="scientific">Serratia rubidaea</name>
    <name type="common">Serratia marinorubra</name>
    <dbReference type="NCBI Taxonomy" id="61652"/>
    <lineage>
        <taxon>Bacteria</taxon>
        <taxon>Pseudomonadati</taxon>
        <taxon>Pseudomonadota</taxon>
        <taxon>Gammaproteobacteria</taxon>
        <taxon>Enterobacterales</taxon>
        <taxon>Yersiniaceae</taxon>
        <taxon>Serratia</taxon>
    </lineage>
</organism>
<proteinExistence type="inferred from homology"/>
<evidence type="ECO:0000259" key="3">
    <source>
        <dbReference type="PROSITE" id="PS51740"/>
    </source>
</evidence>